<dbReference type="SUPFAM" id="SSF52540">
    <property type="entry name" value="P-loop containing nucleoside triphosphate hydrolases"/>
    <property type="match status" value="1"/>
</dbReference>
<name>A0A481SCX5_9BBAC</name>
<proteinExistence type="predicted"/>
<evidence type="ECO:0000313" key="1">
    <source>
        <dbReference type="EMBL" id="QBH65979.1"/>
    </source>
</evidence>
<dbReference type="Gene3D" id="3.40.50.300">
    <property type="entry name" value="P-loop containing nucleotide triphosphate hydrolases"/>
    <property type="match status" value="1"/>
</dbReference>
<dbReference type="InterPro" id="IPR027417">
    <property type="entry name" value="P-loop_NTPase"/>
</dbReference>
<dbReference type="EMBL" id="MK033566">
    <property type="protein sequence ID" value="QBH65979.1"/>
    <property type="molecule type" value="Genomic_DNA"/>
</dbReference>
<organism evidence="1">
    <name type="scientific">Phthorimaea operculella granulovirus</name>
    <dbReference type="NCBI Taxonomy" id="192584"/>
    <lineage>
        <taxon>Viruses</taxon>
        <taxon>Viruses incertae sedis</taxon>
        <taxon>Naldaviricetes</taxon>
        <taxon>Lefavirales</taxon>
        <taxon>Baculoviridae</taxon>
        <taxon>Betabaculovirus</taxon>
        <taxon>Betabaculovirus phoperculellae</taxon>
    </lineage>
</organism>
<gene>
    <name evidence="1" type="ORF">PhopGVgp014</name>
</gene>
<protein>
    <submittedName>
        <fullName evidence="1">Uncharacterized protein</fullName>
    </submittedName>
</protein>
<sequence>MIFVALDGVACTTKSSILARLKHDLKYCVHLIDFKMLSDQLCLGVEPAIDSMIYLMFRDHYNNVDREKRNIFDREPASAMLYRLIFANCDDTTVYRYCKMVKSMGVYKNWRSLILVPRHGQEEIVVQMMKKRNNGIDWMNVEYVKRQKRVFTIWAEVMDYNIVYIDYEKSLDRQQDMVVKMVEDIFCEQQQPLWRRIINKLYKIK</sequence>
<accession>A0A481SCX5</accession>
<reference evidence="1" key="1">
    <citation type="journal article" date="2019" name="J. Gen. Virol.">
        <title>Elucidating the genetic diversity of Phthorimaea operculella granulovirus (PhopGV).</title>
        <authorList>
            <person name="Larem A."/>
            <person name="Ben-Tiba S."/>
            <person name="Wennmann J.T."/>
            <person name="Gueli Alletti G."/>
            <person name="Jehle J.A."/>
        </authorList>
    </citation>
    <scope>NUCLEOTIDE SEQUENCE</scope>
    <source>
        <strain evidence="1">PhopGV-CR5.1</strain>
    </source>
</reference>